<dbReference type="EMBL" id="SGIU01000001">
    <property type="protein sequence ID" value="TAI49004.1"/>
    <property type="molecule type" value="Genomic_DNA"/>
</dbReference>
<evidence type="ECO:0000313" key="3">
    <source>
        <dbReference type="Proteomes" id="UP000291981"/>
    </source>
</evidence>
<dbReference type="SUPFAM" id="SSF51735">
    <property type="entry name" value="NAD(P)-binding Rossmann-fold domains"/>
    <property type="match status" value="1"/>
</dbReference>
<dbReference type="InterPro" id="IPR020843">
    <property type="entry name" value="ER"/>
</dbReference>
<reference evidence="2 3" key="1">
    <citation type="submission" date="2019-02" db="EMBL/GenBank/DDBJ databases">
        <title>Draft genome sequence of Muricauda sp. 176CP4-71.</title>
        <authorList>
            <person name="Park J.-S."/>
        </authorList>
    </citation>
    <scope>NUCLEOTIDE SEQUENCE [LARGE SCALE GENOMIC DNA]</scope>
    <source>
        <strain evidence="2 3">176CP4-71</strain>
    </source>
</reference>
<dbReference type="PANTHER" id="PTHR11695">
    <property type="entry name" value="ALCOHOL DEHYDROGENASE RELATED"/>
    <property type="match status" value="1"/>
</dbReference>
<dbReference type="Proteomes" id="UP000291981">
    <property type="component" value="Unassembled WGS sequence"/>
</dbReference>
<dbReference type="CDD" id="cd08267">
    <property type="entry name" value="MDR1"/>
    <property type="match status" value="1"/>
</dbReference>
<dbReference type="InterPro" id="IPR011032">
    <property type="entry name" value="GroES-like_sf"/>
</dbReference>
<proteinExistence type="predicted"/>
<protein>
    <submittedName>
        <fullName evidence="2">NAD(P)-dependent alcohol dehydrogenase</fullName>
    </submittedName>
</protein>
<dbReference type="Gene3D" id="3.90.180.10">
    <property type="entry name" value="Medium-chain alcohol dehydrogenases, catalytic domain"/>
    <property type="match status" value="1"/>
</dbReference>
<feature type="domain" description="Enoyl reductase (ER)" evidence="1">
    <location>
        <begin position="10"/>
        <end position="320"/>
    </location>
</feature>
<dbReference type="Pfam" id="PF08240">
    <property type="entry name" value="ADH_N"/>
    <property type="match status" value="1"/>
</dbReference>
<dbReference type="Gene3D" id="3.40.50.720">
    <property type="entry name" value="NAD(P)-binding Rossmann-like Domain"/>
    <property type="match status" value="1"/>
</dbReference>
<sequence>MKAIVCTKYGGPEVLKLQEIDTPMPKDNEILVKVHAATVTTAGLIGRKGEPIFTRLFSGLFRPKNNILGMELAGEIEVMGKNVSSFKIGQKVFGLTGITLGANAEYISLPEDAAVITKPNNMDYEESVALIEGGLTAFNFLKNKAKIQRGQRVLIYGASGSVGTASIQLAKYYGAEVIGVCSASNLALVKSLGADRVIDYTKEDFTQNGETYDIIFDTVGKRSFLDCKNSLELDGIYLDTTGLSTVLHMIWTSLFSKKKASFAATYMRTAKVLKQDLASLKILIEKGAIQYVIDRRYPLEETAEAHRYVETGKKKGNVVIAIDHNLQTEP</sequence>
<accession>A0A4Q8QGH5</accession>
<dbReference type="RefSeq" id="WP_130610083.1">
    <property type="nucleotide sequence ID" value="NZ_SGIU01000001.1"/>
</dbReference>
<evidence type="ECO:0000313" key="2">
    <source>
        <dbReference type="EMBL" id="TAI49004.1"/>
    </source>
</evidence>
<organism evidence="2 3">
    <name type="scientific">Flagellimonas allohymeniacidonis</name>
    <dbReference type="NCBI Taxonomy" id="2517819"/>
    <lineage>
        <taxon>Bacteria</taxon>
        <taxon>Pseudomonadati</taxon>
        <taxon>Bacteroidota</taxon>
        <taxon>Flavobacteriia</taxon>
        <taxon>Flavobacteriales</taxon>
        <taxon>Flavobacteriaceae</taxon>
        <taxon>Flagellimonas</taxon>
    </lineage>
</organism>
<dbReference type="GO" id="GO:0016491">
    <property type="term" value="F:oxidoreductase activity"/>
    <property type="evidence" value="ECO:0007669"/>
    <property type="project" value="InterPro"/>
</dbReference>
<dbReference type="InterPro" id="IPR036291">
    <property type="entry name" value="NAD(P)-bd_dom_sf"/>
</dbReference>
<dbReference type="OrthoDB" id="9787435at2"/>
<comment type="caution">
    <text evidence="2">The sequence shown here is derived from an EMBL/GenBank/DDBJ whole genome shotgun (WGS) entry which is preliminary data.</text>
</comment>
<dbReference type="SMART" id="SM00829">
    <property type="entry name" value="PKS_ER"/>
    <property type="match status" value="1"/>
</dbReference>
<name>A0A4Q8QGH5_9FLAO</name>
<dbReference type="InterPro" id="IPR013154">
    <property type="entry name" value="ADH-like_N"/>
</dbReference>
<gene>
    <name evidence="2" type="ORF">EW142_04200</name>
</gene>
<dbReference type="PANTHER" id="PTHR11695:SF648">
    <property type="entry name" value="ZINC-BINDING OXIDOREDUCTASE"/>
    <property type="match status" value="1"/>
</dbReference>
<dbReference type="InterPro" id="IPR050700">
    <property type="entry name" value="YIM1/Zinc_Alcohol_DH_Fams"/>
</dbReference>
<dbReference type="SUPFAM" id="SSF50129">
    <property type="entry name" value="GroES-like"/>
    <property type="match status" value="1"/>
</dbReference>
<keyword evidence="3" id="KW-1185">Reference proteome</keyword>
<dbReference type="AlphaFoldDB" id="A0A4Q8QGH5"/>
<evidence type="ECO:0000259" key="1">
    <source>
        <dbReference type="SMART" id="SM00829"/>
    </source>
</evidence>
<dbReference type="Pfam" id="PF13602">
    <property type="entry name" value="ADH_zinc_N_2"/>
    <property type="match status" value="1"/>
</dbReference>